<evidence type="ECO:0000313" key="3">
    <source>
        <dbReference type="EMBL" id="GAA0852130.1"/>
    </source>
</evidence>
<evidence type="ECO:0000313" key="4">
    <source>
        <dbReference type="Proteomes" id="UP001500359"/>
    </source>
</evidence>
<accession>A0ABN1LBX5</accession>
<feature type="compositionally biased region" description="Basic and acidic residues" evidence="2">
    <location>
        <begin position="98"/>
        <end position="108"/>
    </location>
</feature>
<keyword evidence="4" id="KW-1185">Reference proteome</keyword>
<dbReference type="Proteomes" id="UP001500359">
    <property type="component" value="Unassembled WGS sequence"/>
</dbReference>
<proteinExistence type="predicted"/>
<evidence type="ECO:0000256" key="1">
    <source>
        <dbReference type="SAM" id="Coils"/>
    </source>
</evidence>
<name>A0ABN1LBX5_9ALTE</name>
<feature type="compositionally biased region" description="Pro residues" evidence="2">
    <location>
        <begin position="123"/>
        <end position="135"/>
    </location>
</feature>
<dbReference type="EMBL" id="BAAAFD010000001">
    <property type="protein sequence ID" value="GAA0852130.1"/>
    <property type="molecule type" value="Genomic_DNA"/>
</dbReference>
<feature type="region of interest" description="Disordered" evidence="2">
    <location>
        <begin position="75"/>
        <end position="162"/>
    </location>
</feature>
<feature type="coiled-coil region" evidence="1">
    <location>
        <begin position="171"/>
        <end position="198"/>
    </location>
</feature>
<feature type="compositionally biased region" description="Polar residues" evidence="2">
    <location>
        <begin position="83"/>
        <end position="97"/>
    </location>
</feature>
<evidence type="ECO:0000256" key="2">
    <source>
        <dbReference type="SAM" id="MobiDB-lite"/>
    </source>
</evidence>
<keyword evidence="1" id="KW-0175">Coiled coil</keyword>
<gene>
    <name evidence="3" type="ORF">GCM10009114_01260</name>
</gene>
<reference evidence="3 4" key="1">
    <citation type="journal article" date="2019" name="Int. J. Syst. Evol. Microbiol.">
        <title>The Global Catalogue of Microorganisms (GCM) 10K type strain sequencing project: providing services to taxonomists for standard genome sequencing and annotation.</title>
        <authorList>
            <consortium name="The Broad Institute Genomics Platform"/>
            <consortium name="The Broad Institute Genome Sequencing Center for Infectious Disease"/>
            <person name="Wu L."/>
            <person name="Ma J."/>
        </authorList>
    </citation>
    <scope>NUCLEOTIDE SEQUENCE [LARGE SCALE GENOMIC DNA]</scope>
    <source>
        <strain evidence="3 4">JCM 15896</strain>
    </source>
</reference>
<organism evidence="3 4">
    <name type="scientific">Aliiglaciecola litoralis</name>
    <dbReference type="NCBI Taxonomy" id="582857"/>
    <lineage>
        <taxon>Bacteria</taxon>
        <taxon>Pseudomonadati</taxon>
        <taxon>Pseudomonadota</taxon>
        <taxon>Gammaproteobacteria</taxon>
        <taxon>Alteromonadales</taxon>
        <taxon>Alteromonadaceae</taxon>
        <taxon>Aliiglaciecola</taxon>
    </lineage>
</organism>
<sequence>MFEKLKVEKVELVKRVIRQNNYDQYEKTFRQCSELGLNINRQALDRFANKLELIDKAQLSKRQYELHKMELAAQDEKRKRALQQGSRNSYQGQSEQGSSKDMELEAHLDSLTSEELAPRTRQAPPPPPPRQPSPAPAQQRQVARPRRRPAAHGDMTYEQVKQRETEITFELGELKIRENELLQELIRLTETLDNNQKN</sequence>
<comment type="caution">
    <text evidence="3">The sequence shown here is derived from an EMBL/GenBank/DDBJ whole genome shotgun (WGS) entry which is preliminary data.</text>
</comment>
<dbReference type="RefSeq" id="WP_343855629.1">
    <property type="nucleotide sequence ID" value="NZ_BAAAFD010000001.1"/>
</dbReference>
<protein>
    <submittedName>
        <fullName evidence="3">Uncharacterized protein</fullName>
    </submittedName>
</protein>